<dbReference type="InterPro" id="IPR011010">
    <property type="entry name" value="DNA_brk_join_enz"/>
</dbReference>
<dbReference type="GO" id="GO:0006310">
    <property type="term" value="P:DNA recombination"/>
    <property type="evidence" value="ECO:0007669"/>
    <property type="project" value="UniProtKB-KW"/>
</dbReference>
<dbReference type="EMBL" id="JAUSUC010000050">
    <property type="protein sequence ID" value="MDQ0216455.1"/>
    <property type="molecule type" value="Genomic_DNA"/>
</dbReference>
<dbReference type="SUPFAM" id="SSF56349">
    <property type="entry name" value="DNA breaking-rejoining enzymes"/>
    <property type="match status" value="1"/>
</dbReference>
<feature type="domain" description="Tyr recombinase" evidence="2">
    <location>
        <begin position="6"/>
        <end position="171"/>
    </location>
</feature>
<dbReference type="InterPro" id="IPR002104">
    <property type="entry name" value="Integrase_catalytic"/>
</dbReference>
<dbReference type="Pfam" id="PF00589">
    <property type="entry name" value="Phage_integrase"/>
    <property type="match status" value="1"/>
</dbReference>
<protein>
    <submittedName>
        <fullName evidence="3">Integrase</fullName>
    </submittedName>
</protein>
<evidence type="ECO:0000313" key="3">
    <source>
        <dbReference type="EMBL" id="MDQ0216455.1"/>
    </source>
</evidence>
<dbReference type="PROSITE" id="PS51898">
    <property type="entry name" value="TYR_RECOMBINASE"/>
    <property type="match status" value="1"/>
</dbReference>
<dbReference type="AlphaFoldDB" id="A0AAJ1T8B2"/>
<proteinExistence type="predicted"/>
<dbReference type="InterPro" id="IPR050090">
    <property type="entry name" value="Tyrosine_recombinase_XerCD"/>
</dbReference>
<keyword evidence="1" id="KW-0233">DNA recombination</keyword>
<dbReference type="GO" id="GO:0003677">
    <property type="term" value="F:DNA binding"/>
    <property type="evidence" value="ECO:0007669"/>
    <property type="project" value="InterPro"/>
</dbReference>
<dbReference type="Proteomes" id="UP001237207">
    <property type="component" value="Unassembled WGS sequence"/>
</dbReference>
<evidence type="ECO:0000256" key="1">
    <source>
        <dbReference type="ARBA" id="ARBA00023172"/>
    </source>
</evidence>
<accession>A0AAJ1T8B2</accession>
<keyword evidence="4" id="KW-1185">Reference proteome</keyword>
<dbReference type="RefSeq" id="WP_307258502.1">
    <property type="nucleotide sequence ID" value="NZ_JAUSUC010000050.1"/>
</dbReference>
<dbReference type="PANTHER" id="PTHR30349">
    <property type="entry name" value="PHAGE INTEGRASE-RELATED"/>
    <property type="match status" value="1"/>
</dbReference>
<dbReference type="InterPro" id="IPR013762">
    <property type="entry name" value="Integrase-like_cat_sf"/>
</dbReference>
<dbReference type="GO" id="GO:0015074">
    <property type="term" value="P:DNA integration"/>
    <property type="evidence" value="ECO:0007669"/>
    <property type="project" value="InterPro"/>
</dbReference>
<comment type="caution">
    <text evidence="3">The sequence shown here is derived from an EMBL/GenBank/DDBJ whole genome shotgun (WGS) entry which is preliminary data.</text>
</comment>
<gene>
    <name evidence="3" type="ORF">J2S13_002914</name>
</gene>
<dbReference type="Gene3D" id="1.10.443.10">
    <property type="entry name" value="Intergrase catalytic core"/>
    <property type="match status" value="1"/>
</dbReference>
<name>A0AAJ1T8B2_9BACI</name>
<reference evidence="3" key="1">
    <citation type="submission" date="2023-07" db="EMBL/GenBank/DDBJ databases">
        <title>Genomic Encyclopedia of Type Strains, Phase IV (KMG-IV): sequencing the most valuable type-strain genomes for metagenomic binning, comparative biology and taxonomic classification.</title>
        <authorList>
            <person name="Goeker M."/>
        </authorList>
    </citation>
    <scope>NUCLEOTIDE SEQUENCE</scope>
    <source>
        <strain evidence="3">DSM 23947</strain>
    </source>
</reference>
<organism evidence="3 4">
    <name type="scientific">Oikeobacillus pervagus</name>
    <dbReference type="NCBI Taxonomy" id="1325931"/>
    <lineage>
        <taxon>Bacteria</taxon>
        <taxon>Bacillati</taxon>
        <taxon>Bacillota</taxon>
        <taxon>Bacilli</taxon>
        <taxon>Bacillales</taxon>
        <taxon>Bacillaceae</taxon>
        <taxon>Oikeobacillus</taxon>
    </lineage>
</organism>
<evidence type="ECO:0000259" key="2">
    <source>
        <dbReference type="PROSITE" id="PS51898"/>
    </source>
</evidence>
<evidence type="ECO:0000313" key="4">
    <source>
        <dbReference type="Proteomes" id="UP001237207"/>
    </source>
</evidence>
<sequence>MEVVHPIKEIHQIDEIKTLLKKQSKRDFLLFVLGINTGIRSSDLLQIKVRDVITPSGDIKEFYELPIHSKSKMKKIYLNEKVKNAIRLYLNETPLQLNDFLFKSKKDPHNPITRQQAYRVINQAAKEVGISHNVGTHTLRKTYGYHAFRKGIAISFLQSLFNHATPSETLR</sequence>
<dbReference type="PANTHER" id="PTHR30349:SF82">
    <property type="entry name" value="INTEGRASE_RECOMBINASE YOEC-RELATED"/>
    <property type="match status" value="1"/>
</dbReference>